<dbReference type="RefSeq" id="WP_340356018.1">
    <property type="nucleotide sequence ID" value="NZ_JBBKZU010000002.1"/>
</dbReference>
<proteinExistence type="predicted"/>
<keyword evidence="3" id="KW-1185">Reference proteome</keyword>
<feature type="region of interest" description="Disordered" evidence="1">
    <location>
        <begin position="316"/>
        <end position="341"/>
    </location>
</feature>
<sequence>MNDNTPSDRTVSAGRSSLRLRLVRSHGNPMDAVLSVPAWGVGLADALELDGQRLDDAQRREADLCRIDLQGRSWRMANDSHSLACSLNGERVPAGSERPVAHGDALEIGLLRFVVELAADDAEAAAFDLRDLAMPAHGSRSTPAQAFDDLFGALDIDGARPQAASDPLAELLGELPTAHRQPVPPAMQPVAEMASHAGRSHADPADALFDDLHAEFVRTVRDPARAAGNAIWESGDALTGEAALQTLEEMTRDAVEAYPLVRDVLEKPFTIDQTLTGFDTMGRSLVFDADEPDEVLRLFAPEVAHGIQASIPSLTRREHHALSPDSPMPIERVGQGGKQSA</sequence>
<dbReference type="NCBIfam" id="NF033419">
    <property type="entry name" value="T6SS_TagK_dom"/>
    <property type="match status" value="1"/>
</dbReference>
<gene>
    <name evidence="2" type="ORF">WKW77_06475</name>
</gene>
<dbReference type="InterPro" id="IPR047914">
    <property type="entry name" value="TagK-like_C"/>
</dbReference>
<dbReference type="Proteomes" id="UP001365846">
    <property type="component" value="Unassembled WGS sequence"/>
</dbReference>
<reference evidence="2 3" key="1">
    <citation type="submission" date="2024-03" db="EMBL/GenBank/DDBJ databases">
        <title>Novel species of the genus Variovorax.</title>
        <authorList>
            <person name="Liu Q."/>
            <person name="Xin Y.-H."/>
        </authorList>
    </citation>
    <scope>NUCLEOTIDE SEQUENCE [LARGE SCALE GENOMIC DNA]</scope>
    <source>
        <strain evidence="2 3">KACC 18899</strain>
    </source>
</reference>
<comment type="caution">
    <text evidence="2">The sequence shown here is derived from an EMBL/GenBank/DDBJ whole genome shotgun (WGS) entry which is preliminary data.</text>
</comment>
<accession>A0ABU8VAM1</accession>
<protein>
    <submittedName>
        <fullName evidence="2">TagK domain-containing protein</fullName>
    </submittedName>
</protein>
<evidence type="ECO:0000313" key="2">
    <source>
        <dbReference type="EMBL" id="MEJ8810705.1"/>
    </source>
</evidence>
<evidence type="ECO:0000313" key="3">
    <source>
        <dbReference type="Proteomes" id="UP001365846"/>
    </source>
</evidence>
<name>A0ABU8VAM1_9BURK</name>
<dbReference type="EMBL" id="JBBKZU010000002">
    <property type="protein sequence ID" value="MEJ8810705.1"/>
    <property type="molecule type" value="Genomic_DNA"/>
</dbReference>
<evidence type="ECO:0000256" key="1">
    <source>
        <dbReference type="SAM" id="MobiDB-lite"/>
    </source>
</evidence>
<organism evidence="2 3">
    <name type="scientific">Variovorax ureilyticus</name>
    <dbReference type="NCBI Taxonomy" id="1836198"/>
    <lineage>
        <taxon>Bacteria</taxon>
        <taxon>Pseudomonadati</taxon>
        <taxon>Pseudomonadota</taxon>
        <taxon>Betaproteobacteria</taxon>
        <taxon>Burkholderiales</taxon>
        <taxon>Comamonadaceae</taxon>
        <taxon>Variovorax</taxon>
    </lineage>
</organism>